<organism evidence="2 3">
    <name type="scientific">Kineococcus halophytocola</name>
    <dbReference type="NCBI Taxonomy" id="3234027"/>
    <lineage>
        <taxon>Bacteria</taxon>
        <taxon>Bacillati</taxon>
        <taxon>Actinomycetota</taxon>
        <taxon>Actinomycetes</taxon>
        <taxon>Kineosporiales</taxon>
        <taxon>Kineosporiaceae</taxon>
        <taxon>Kineococcus</taxon>
    </lineage>
</organism>
<proteinExistence type="predicted"/>
<dbReference type="Pfam" id="PF01547">
    <property type="entry name" value="SBP_bac_1"/>
    <property type="match status" value="1"/>
</dbReference>
<dbReference type="PANTHER" id="PTHR43649:SF32">
    <property type="entry name" value="SUGAR BINDING SECRETED PROTEIN"/>
    <property type="match status" value="1"/>
</dbReference>
<protein>
    <submittedName>
        <fullName evidence="2">ABC transporter substrate-binding protein</fullName>
    </submittedName>
</protein>
<keyword evidence="3" id="KW-1185">Reference proteome</keyword>
<dbReference type="InterPro" id="IPR050490">
    <property type="entry name" value="Bact_solute-bd_prot1"/>
</dbReference>
<dbReference type="InterPro" id="IPR006311">
    <property type="entry name" value="TAT_signal"/>
</dbReference>
<evidence type="ECO:0000313" key="3">
    <source>
        <dbReference type="Proteomes" id="UP001565927"/>
    </source>
</evidence>
<name>A0ABV4H2Z5_9ACTN</name>
<sequence length="460" mass="49983">MSAHGSTARQSRRREWAGSVAPDVIPAGDRPRSTPSRRAVLRAGLAGAAGIPLTAALASCGSQTSISSDPAELVLWYWNRSMAPSLLQQAARQIPGTSKHLRADVIGGSFDNKLRTGFAARAYVPDITAVNSNAALYFPSEDQFVDLDDYGAQEFAGDYYDWKWNLGRTPTGRFLFFPMDTGPTGFFYRADLFEAAGMPSQPDEVSAAVRTWDDWIAFGQQLRETSDVALAGNAVLLFNQFVNASPERFFDADDEPLFHRPDSAIRQAWDTAVKAVRAGVTRNLQVENEQNAAWNSGKLGAHIEGAWWMKVLSDTAPDLAGLWRIAQQPGLPGNSGGSFLAVPKTCKDPAAALAFARWLTLPENQAQSYNEVQLFPSAPAAFTSGLMADSGGFFGDQDPLAFFSTAAENVPTTFISTYERQVEAFRDQLRVVESAGKDPDQAWDDAVAAVDKILKKRGVI</sequence>
<dbReference type="PANTHER" id="PTHR43649">
    <property type="entry name" value="ARABINOSE-BINDING PROTEIN-RELATED"/>
    <property type="match status" value="1"/>
</dbReference>
<dbReference type="PROSITE" id="PS51318">
    <property type="entry name" value="TAT"/>
    <property type="match status" value="1"/>
</dbReference>
<dbReference type="RefSeq" id="WP_370442170.1">
    <property type="nucleotide sequence ID" value="NZ_JBGFTU010000016.1"/>
</dbReference>
<dbReference type="Gene3D" id="3.40.190.10">
    <property type="entry name" value="Periplasmic binding protein-like II"/>
    <property type="match status" value="1"/>
</dbReference>
<evidence type="ECO:0000313" key="2">
    <source>
        <dbReference type="EMBL" id="MEZ0165946.1"/>
    </source>
</evidence>
<evidence type="ECO:0000256" key="1">
    <source>
        <dbReference type="SAM" id="MobiDB-lite"/>
    </source>
</evidence>
<feature type="region of interest" description="Disordered" evidence="1">
    <location>
        <begin position="1"/>
        <end position="36"/>
    </location>
</feature>
<dbReference type="Proteomes" id="UP001565927">
    <property type="component" value="Unassembled WGS sequence"/>
</dbReference>
<dbReference type="EMBL" id="JBGFTU010000016">
    <property type="protein sequence ID" value="MEZ0165946.1"/>
    <property type="molecule type" value="Genomic_DNA"/>
</dbReference>
<accession>A0ABV4H2Z5</accession>
<dbReference type="SUPFAM" id="SSF53850">
    <property type="entry name" value="Periplasmic binding protein-like II"/>
    <property type="match status" value="1"/>
</dbReference>
<gene>
    <name evidence="2" type="ORF">AB2L27_14395</name>
</gene>
<comment type="caution">
    <text evidence="2">The sequence shown here is derived from an EMBL/GenBank/DDBJ whole genome shotgun (WGS) entry which is preliminary data.</text>
</comment>
<reference evidence="2 3" key="1">
    <citation type="submission" date="2024-07" db="EMBL/GenBank/DDBJ databases">
        <authorList>
            <person name="Thanompreechachai J."/>
            <person name="Duangmal K."/>
        </authorList>
    </citation>
    <scope>NUCLEOTIDE SEQUENCE [LARGE SCALE GENOMIC DNA]</scope>
    <source>
        <strain evidence="2 3">LSe6-4</strain>
    </source>
</reference>
<dbReference type="InterPro" id="IPR006059">
    <property type="entry name" value="SBP"/>
</dbReference>